<sequence>MEQEPWVVAKTVKDVSPVTCTLPTLRDSLEIPEWVDIVKTGRFKELAPYDPDWYYIRAGNVLLCGTDFLI</sequence>
<dbReference type="SUPFAM" id="SSF46785">
    <property type="entry name" value="Winged helix' DNA-binding domain"/>
    <property type="match status" value="1"/>
</dbReference>
<dbReference type="GO" id="GO:0022627">
    <property type="term" value="C:cytosolic small ribosomal subunit"/>
    <property type="evidence" value="ECO:0007669"/>
    <property type="project" value="TreeGrafter"/>
</dbReference>
<dbReference type="Gene3D" id="1.10.10.10">
    <property type="entry name" value="Winged helix-like DNA-binding domain superfamily/Winged helix DNA-binding domain"/>
    <property type="match status" value="1"/>
</dbReference>
<organism evidence="4 5">
    <name type="scientific">Canna indica</name>
    <name type="common">Indian-shot</name>
    <dbReference type="NCBI Taxonomy" id="4628"/>
    <lineage>
        <taxon>Eukaryota</taxon>
        <taxon>Viridiplantae</taxon>
        <taxon>Streptophyta</taxon>
        <taxon>Embryophyta</taxon>
        <taxon>Tracheophyta</taxon>
        <taxon>Spermatophyta</taxon>
        <taxon>Magnoliopsida</taxon>
        <taxon>Liliopsida</taxon>
        <taxon>Zingiberales</taxon>
        <taxon>Cannaceae</taxon>
        <taxon>Canna</taxon>
    </lineage>
</organism>
<evidence type="ECO:0000256" key="3">
    <source>
        <dbReference type="ARBA" id="ARBA00023274"/>
    </source>
</evidence>
<gene>
    <name evidence="4" type="ORF">Cni_G21930</name>
</gene>
<keyword evidence="3" id="KW-0687">Ribonucleoprotein</keyword>
<keyword evidence="5" id="KW-1185">Reference proteome</keyword>
<evidence type="ECO:0000313" key="5">
    <source>
        <dbReference type="Proteomes" id="UP001327560"/>
    </source>
</evidence>
<dbReference type="InterPro" id="IPR036390">
    <property type="entry name" value="WH_DNA-bd_sf"/>
</dbReference>
<proteinExistence type="inferred from homology"/>
<evidence type="ECO:0000256" key="2">
    <source>
        <dbReference type="ARBA" id="ARBA00022980"/>
    </source>
</evidence>
<dbReference type="Proteomes" id="UP001327560">
    <property type="component" value="Chromosome 7"/>
</dbReference>
<dbReference type="PANTHER" id="PTHR11710:SF0">
    <property type="entry name" value="40S RIBOSOMAL PROTEIN S19"/>
    <property type="match status" value="1"/>
</dbReference>
<dbReference type="AlphaFoldDB" id="A0AAQ3QHT7"/>
<accession>A0AAQ3QHT7</accession>
<dbReference type="GO" id="GO:0000028">
    <property type="term" value="P:ribosomal small subunit assembly"/>
    <property type="evidence" value="ECO:0007669"/>
    <property type="project" value="TreeGrafter"/>
</dbReference>
<dbReference type="InterPro" id="IPR036388">
    <property type="entry name" value="WH-like_DNA-bd_sf"/>
</dbReference>
<dbReference type="EMBL" id="CP136896">
    <property type="protein sequence ID" value="WOL13161.1"/>
    <property type="molecule type" value="Genomic_DNA"/>
</dbReference>
<evidence type="ECO:0000313" key="4">
    <source>
        <dbReference type="EMBL" id="WOL13161.1"/>
    </source>
</evidence>
<comment type="similarity">
    <text evidence="1">Belongs to the eukaryotic ribosomal protein eS19 family.</text>
</comment>
<name>A0AAQ3QHT7_9LILI</name>
<keyword evidence="2 4" id="KW-0689">Ribosomal protein</keyword>
<reference evidence="4 5" key="1">
    <citation type="submission" date="2023-10" db="EMBL/GenBank/DDBJ databases">
        <title>Chromosome-scale genome assembly provides insights into flower coloration mechanisms of Canna indica.</title>
        <authorList>
            <person name="Li C."/>
        </authorList>
    </citation>
    <scope>NUCLEOTIDE SEQUENCE [LARGE SCALE GENOMIC DNA]</scope>
    <source>
        <tissue evidence="4">Flower</tissue>
    </source>
</reference>
<dbReference type="PANTHER" id="PTHR11710">
    <property type="entry name" value="40S RIBOSOMAL PROTEIN S19"/>
    <property type="match status" value="1"/>
</dbReference>
<protein>
    <submittedName>
        <fullName evidence="4">40S ribosomal protein S19</fullName>
    </submittedName>
</protein>
<dbReference type="GO" id="GO:0003735">
    <property type="term" value="F:structural constituent of ribosome"/>
    <property type="evidence" value="ECO:0007669"/>
    <property type="project" value="InterPro"/>
</dbReference>
<dbReference type="GO" id="GO:0006412">
    <property type="term" value="P:translation"/>
    <property type="evidence" value="ECO:0007669"/>
    <property type="project" value="InterPro"/>
</dbReference>
<dbReference type="InterPro" id="IPR001266">
    <property type="entry name" value="Ribosomal_eS19"/>
</dbReference>
<dbReference type="GO" id="GO:0003723">
    <property type="term" value="F:RNA binding"/>
    <property type="evidence" value="ECO:0007669"/>
    <property type="project" value="TreeGrafter"/>
</dbReference>
<evidence type="ECO:0000256" key="1">
    <source>
        <dbReference type="ARBA" id="ARBA00010014"/>
    </source>
</evidence>
<dbReference type="Pfam" id="PF01090">
    <property type="entry name" value="Ribosomal_S19e"/>
    <property type="match status" value="1"/>
</dbReference>